<feature type="active site" evidence="15">
    <location>
        <position position="87"/>
    </location>
</feature>
<feature type="binding site" evidence="15">
    <location>
        <position position="85"/>
    </location>
    <ligand>
        <name>Zn(2+)</name>
        <dbReference type="ChEBI" id="CHEBI:29105"/>
        <label>1</label>
    </ligand>
</feature>
<feature type="binding site" evidence="15">
    <location>
        <position position="118"/>
    </location>
    <ligand>
        <name>Zn(2+)</name>
        <dbReference type="ChEBI" id="CHEBI:29105"/>
        <label>2</label>
    </ligand>
</feature>
<comment type="cofactor">
    <cofactor evidence="15">
        <name>Zn(2+)</name>
        <dbReference type="ChEBI" id="CHEBI:29105"/>
    </cofactor>
    <cofactor evidence="15">
        <name>Co(2+)</name>
        <dbReference type="ChEBI" id="CHEBI:48828"/>
    </cofactor>
    <text evidence="15">Binds 2 Zn(2+) or Co(2+) ions per subunit.</text>
</comment>
<dbReference type="InterPro" id="IPR036264">
    <property type="entry name" value="Bact_exopeptidase_dim_dom"/>
</dbReference>
<keyword evidence="18" id="KW-1185">Reference proteome</keyword>
<feature type="binding site" evidence="15">
    <location>
        <position position="153"/>
    </location>
    <ligand>
        <name>Zn(2+)</name>
        <dbReference type="ChEBI" id="CHEBI:29105"/>
        <label>2</label>
    </ligand>
</feature>
<feature type="binding site" evidence="15">
    <location>
        <position position="367"/>
    </location>
    <ligand>
        <name>Zn(2+)</name>
        <dbReference type="ChEBI" id="CHEBI:29105"/>
        <label>2</label>
    </ligand>
</feature>
<evidence type="ECO:0000256" key="14">
    <source>
        <dbReference type="ARBA" id="ARBA00051301"/>
    </source>
</evidence>
<dbReference type="GO" id="GO:0009014">
    <property type="term" value="F:succinyl-diaminopimelate desuccinylase activity"/>
    <property type="evidence" value="ECO:0007669"/>
    <property type="project" value="UniProtKB-UniRule"/>
</dbReference>
<evidence type="ECO:0000313" key="18">
    <source>
        <dbReference type="Proteomes" id="UP000015455"/>
    </source>
</evidence>
<dbReference type="GO" id="GO:0009089">
    <property type="term" value="P:lysine biosynthetic process via diaminopimelate"/>
    <property type="evidence" value="ECO:0007669"/>
    <property type="project" value="UniProtKB-UniRule"/>
</dbReference>
<dbReference type="UniPathway" id="UPA00034">
    <property type="reaction ID" value="UER00021"/>
</dbReference>
<comment type="subunit">
    <text evidence="3 15">Homodimer.</text>
</comment>
<dbReference type="SUPFAM" id="SSF53187">
    <property type="entry name" value="Zn-dependent exopeptidases"/>
    <property type="match status" value="1"/>
</dbReference>
<evidence type="ECO:0000313" key="17">
    <source>
        <dbReference type="EMBL" id="EPZ13920.1"/>
    </source>
</evidence>
<gene>
    <name evidence="15" type="primary">dapE</name>
    <name evidence="17" type="ORF">M622_08075</name>
</gene>
<sequence>MPHANTPNPQADSRADERAPCPTLALACALIARPSVTPDDAGCLELIAARLRALGFACERIDLGGVSNLWARRGSDAPLLCFAGHTDVVPPGPLEAWKTPPFEPTIVDGVLYGRGAADMKSSLAAFVTAIERFVAACPSHGGSIALLLTSDEEGIATHGTVKVVEALAARGERLDYCIVGEPTSVERLGDTIKNGRRGSLSGNLRIKGRQGHVAYPHLALNPIHALAPALAELAAMRWDEGNEFFPPTTWQVSNIHAGTGANNVIPALCELMFNFRFGSVSSPDSLKARCCEVLERHGLDHEIDWHLSGKPFITGRGKLVAALSGAIKETLDVDTELSTTGGTSDGRFIADICAEVVEFGPINASIHQINECIEVSAIEPLAQIYERTLHALLAA</sequence>
<feature type="active site" description="Proton acceptor" evidence="15">
    <location>
        <position position="152"/>
    </location>
</feature>
<dbReference type="AlphaFoldDB" id="S9Z9K2"/>
<evidence type="ECO:0000256" key="2">
    <source>
        <dbReference type="ARBA" id="ARBA00006746"/>
    </source>
</evidence>
<dbReference type="SUPFAM" id="SSF55031">
    <property type="entry name" value="Bacterial exopeptidase dimerisation domain"/>
    <property type="match status" value="1"/>
</dbReference>
<evidence type="ECO:0000256" key="3">
    <source>
        <dbReference type="ARBA" id="ARBA00011738"/>
    </source>
</evidence>
<dbReference type="InterPro" id="IPR011650">
    <property type="entry name" value="Peptidase_M20_dimer"/>
</dbReference>
<evidence type="ECO:0000256" key="12">
    <source>
        <dbReference type="ARBA" id="ARBA00023285"/>
    </source>
</evidence>
<feature type="domain" description="Peptidase M20 dimerisation" evidence="16">
    <location>
        <begin position="194"/>
        <end position="300"/>
    </location>
</feature>
<evidence type="ECO:0000256" key="6">
    <source>
        <dbReference type="ARBA" id="ARBA00022605"/>
    </source>
</evidence>
<dbReference type="eggNOG" id="COG0624">
    <property type="taxonomic scope" value="Bacteria"/>
</dbReference>
<dbReference type="FunFam" id="3.30.70.360:FF:000011">
    <property type="entry name" value="Succinyl-diaminopimelate desuccinylase"/>
    <property type="match status" value="1"/>
</dbReference>
<dbReference type="GO" id="GO:0008270">
    <property type="term" value="F:zinc ion binding"/>
    <property type="evidence" value="ECO:0007669"/>
    <property type="project" value="UniProtKB-UniRule"/>
</dbReference>
<evidence type="ECO:0000256" key="5">
    <source>
        <dbReference type="ARBA" id="ARBA00022391"/>
    </source>
</evidence>
<dbReference type="GO" id="GO:0019877">
    <property type="term" value="P:diaminopimelate biosynthetic process"/>
    <property type="evidence" value="ECO:0007669"/>
    <property type="project" value="UniProtKB-UniRule"/>
</dbReference>
<keyword evidence="11 15" id="KW-0457">Lysine biosynthesis</keyword>
<dbReference type="GO" id="GO:0050897">
    <property type="term" value="F:cobalt ion binding"/>
    <property type="evidence" value="ECO:0007669"/>
    <property type="project" value="UniProtKB-UniRule"/>
</dbReference>
<dbReference type="PANTHER" id="PTHR43808:SF31">
    <property type="entry name" value="N-ACETYL-L-CITRULLINE DEACETYLASE"/>
    <property type="match status" value="1"/>
</dbReference>
<dbReference type="STRING" id="1348657.M622_08075"/>
<dbReference type="NCBIfam" id="TIGR01246">
    <property type="entry name" value="dapE_proteo"/>
    <property type="match status" value="1"/>
</dbReference>
<dbReference type="Gene3D" id="3.30.70.360">
    <property type="match status" value="1"/>
</dbReference>
<dbReference type="EMBL" id="ATJV01000114">
    <property type="protein sequence ID" value="EPZ13920.1"/>
    <property type="molecule type" value="Genomic_DNA"/>
</dbReference>
<reference evidence="17 18" key="1">
    <citation type="submission" date="2013-06" db="EMBL/GenBank/DDBJ databases">
        <title>Draft genome sequence of Thauera terpenica.</title>
        <authorList>
            <person name="Liu B."/>
            <person name="Frostegard A.H."/>
            <person name="Shapleigh J.P."/>
        </authorList>
    </citation>
    <scope>NUCLEOTIDE SEQUENCE [LARGE SCALE GENOMIC DNA]</scope>
    <source>
        <strain evidence="17 18">58Eu</strain>
    </source>
</reference>
<dbReference type="PANTHER" id="PTHR43808">
    <property type="entry name" value="ACETYLORNITHINE DEACETYLASE"/>
    <property type="match status" value="1"/>
</dbReference>
<organism evidence="17 18">
    <name type="scientific">Thauera terpenica 58Eu</name>
    <dbReference type="NCBI Taxonomy" id="1348657"/>
    <lineage>
        <taxon>Bacteria</taxon>
        <taxon>Pseudomonadati</taxon>
        <taxon>Pseudomonadota</taxon>
        <taxon>Betaproteobacteria</taxon>
        <taxon>Rhodocyclales</taxon>
        <taxon>Zoogloeaceae</taxon>
        <taxon>Thauera</taxon>
    </lineage>
</organism>
<comment type="function">
    <text evidence="15">Catalyzes the hydrolysis of N-succinyl-L,L-diaminopimelic acid (SDAP), forming succinate and LL-2,6-diaminopimelate (DAP), an intermediate involved in the bacterial biosynthesis of lysine and meso-diaminopimelic acid, an essential component of bacterial cell walls.</text>
</comment>
<dbReference type="Pfam" id="PF01546">
    <property type="entry name" value="Peptidase_M20"/>
    <property type="match status" value="1"/>
</dbReference>
<comment type="caution">
    <text evidence="17">The sequence shown here is derived from an EMBL/GenBank/DDBJ whole genome shotgun (WGS) entry which is preliminary data.</text>
</comment>
<comment type="catalytic activity">
    <reaction evidence="14 15">
        <text>N-succinyl-(2S,6S)-2,6-diaminopimelate + H2O = (2S,6S)-2,6-diaminopimelate + succinate</text>
        <dbReference type="Rhea" id="RHEA:22608"/>
        <dbReference type="ChEBI" id="CHEBI:15377"/>
        <dbReference type="ChEBI" id="CHEBI:30031"/>
        <dbReference type="ChEBI" id="CHEBI:57609"/>
        <dbReference type="ChEBI" id="CHEBI:58087"/>
        <dbReference type="EC" id="3.5.1.18"/>
    </reaction>
</comment>
<dbReference type="Pfam" id="PF07687">
    <property type="entry name" value="M20_dimer"/>
    <property type="match status" value="1"/>
</dbReference>
<comment type="similarity">
    <text evidence="2 15">Belongs to the peptidase M20A family. DapE subfamily.</text>
</comment>
<comment type="pathway">
    <text evidence="1 15">Amino-acid biosynthesis; L-lysine biosynthesis via DAP pathway; LL-2,6-diaminopimelate from (S)-tetrahydrodipicolinate (succinylase route): step 3/3.</text>
</comment>
<dbReference type="OrthoDB" id="9809784at2"/>
<accession>S9Z9K2</accession>
<feature type="binding site" evidence="15">
    <location>
        <position position="181"/>
    </location>
    <ligand>
        <name>Zn(2+)</name>
        <dbReference type="ChEBI" id="CHEBI:29105"/>
        <label>1</label>
    </ligand>
</feature>
<evidence type="ECO:0000256" key="15">
    <source>
        <dbReference type="HAMAP-Rule" id="MF_01690"/>
    </source>
</evidence>
<evidence type="ECO:0000256" key="13">
    <source>
        <dbReference type="ARBA" id="ARBA00031891"/>
    </source>
</evidence>
<dbReference type="HAMAP" id="MF_01690">
    <property type="entry name" value="DapE"/>
    <property type="match status" value="1"/>
</dbReference>
<dbReference type="InterPro" id="IPR050072">
    <property type="entry name" value="Peptidase_M20A"/>
</dbReference>
<dbReference type="Gene3D" id="3.40.630.10">
    <property type="entry name" value="Zn peptidases"/>
    <property type="match status" value="1"/>
</dbReference>
<dbReference type="GO" id="GO:0006526">
    <property type="term" value="P:L-arginine biosynthetic process"/>
    <property type="evidence" value="ECO:0007669"/>
    <property type="project" value="TreeGrafter"/>
</dbReference>
<evidence type="ECO:0000256" key="4">
    <source>
        <dbReference type="ARBA" id="ARBA00011921"/>
    </source>
</evidence>
<dbReference type="RefSeq" id="WP_021251027.1">
    <property type="nucleotide sequence ID" value="NZ_ATJV01000114.1"/>
</dbReference>
<dbReference type="PATRIC" id="fig|1348657.5.peg.3645"/>
<keyword evidence="9 15" id="KW-0862">Zinc</keyword>
<feature type="binding site" evidence="15">
    <location>
        <position position="118"/>
    </location>
    <ligand>
        <name>Zn(2+)</name>
        <dbReference type="ChEBI" id="CHEBI:29105"/>
        <label>1</label>
    </ligand>
</feature>
<evidence type="ECO:0000256" key="8">
    <source>
        <dbReference type="ARBA" id="ARBA00022801"/>
    </source>
</evidence>
<keyword evidence="6 15" id="KW-0028">Amino-acid biosynthesis</keyword>
<evidence type="ECO:0000256" key="10">
    <source>
        <dbReference type="ARBA" id="ARBA00022915"/>
    </source>
</evidence>
<dbReference type="Gene3D" id="1.10.150.900">
    <property type="match status" value="1"/>
</dbReference>
<dbReference type="FunFam" id="3.40.630.10:FF:000005">
    <property type="entry name" value="Succinyl-diaminopimelate desuccinylase"/>
    <property type="match status" value="1"/>
</dbReference>
<keyword evidence="8 15" id="KW-0378">Hydrolase</keyword>
<evidence type="ECO:0000256" key="9">
    <source>
        <dbReference type="ARBA" id="ARBA00022833"/>
    </source>
</evidence>
<evidence type="ECO:0000259" key="16">
    <source>
        <dbReference type="Pfam" id="PF07687"/>
    </source>
</evidence>
<evidence type="ECO:0000256" key="1">
    <source>
        <dbReference type="ARBA" id="ARBA00005130"/>
    </source>
</evidence>
<keyword evidence="12 15" id="KW-0170">Cobalt</keyword>
<keyword evidence="10 15" id="KW-0220">Diaminopimelate biosynthesis</keyword>
<dbReference type="EC" id="3.5.1.18" evidence="4 15"/>
<proteinExistence type="inferred from homology"/>
<dbReference type="NCBIfam" id="NF009557">
    <property type="entry name" value="PRK13009.1"/>
    <property type="match status" value="1"/>
</dbReference>
<dbReference type="InterPro" id="IPR005941">
    <property type="entry name" value="DapE_proteobac"/>
</dbReference>
<dbReference type="Proteomes" id="UP000015455">
    <property type="component" value="Unassembled WGS sequence"/>
</dbReference>
<dbReference type="CDD" id="cd03891">
    <property type="entry name" value="M20_DapE_proteobac"/>
    <property type="match status" value="1"/>
</dbReference>
<name>S9Z9K2_9RHOO</name>
<evidence type="ECO:0000256" key="7">
    <source>
        <dbReference type="ARBA" id="ARBA00022723"/>
    </source>
</evidence>
<dbReference type="InterPro" id="IPR002933">
    <property type="entry name" value="Peptidase_M20"/>
</dbReference>
<evidence type="ECO:0000256" key="11">
    <source>
        <dbReference type="ARBA" id="ARBA00023154"/>
    </source>
</evidence>
<keyword evidence="7 15" id="KW-0479">Metal-binding</keyword>
<protein>
    <recommendedName>
        <fullName evidence="5 15">Succinyl-diaminopimelate desuccinylase</fullName>
        <shortName evidence="15">SDAP desuccinylase</shortName>
        <ecNumber evidence="4 15">3.5.1.18</ecNumber>
    </recommendedName>
    <alternativeName>
        <fullName evidence="13 15">N-succinyl-LL-2,6-diaminoheptanedioate amidohydrolase</fullName>
    </alternativeName>
</protein>
<dbReference type="GO" id="GO:0008777">
    <property type="term" value="F:acetylornithine deacetylase activity"/>
    <property type="evidence" value="ECO:0007669"/>
    <property type="project" value="TreeGrafter"/>
</dbReference>